<dbReference type="Proteomes" id="UP000051063">
    <property type="component" value="Unassembled WGS sequence"/>
</dbReference>
<feature type="transmembrane region" description="Helical" evidence="1">
    <location>
        <begin position="425"/>
        <end position="444"/>
    </location>
</feature>
<keyword evidence="2" id="KW-0813">Transport</keyword>
<feature type="transmembrane region" description="Helical" evidence="1">
    <location>
        <begin position="394"/>
        <end position="413"/>
    </location>
</feature>
<organism evidence="2 3">
    <name type="scientific">Brevibacillus choshinensis</name>
    <dbReference type="NCBI Taxonomy" id="54911"/>
    <lineage>
        <taxon>Bacteria</taxon>
        <taxon>Bacillati</taxon>
        <taxon>Bacillota</taxon>
        <taxon>Bacilli</taxon>
        <taxon>Bacillales</taxon>
        <taxon>Paenibacillaceae</taxon>
        <taxon>Brevibacillus</taxon>
    </lineage>
</organism>
<keyword evidence="2" id="KW-0762">Sugar transport</keyword>
<feature type="transmembrane region" description="Helical" evidence="1">
    <location>
        <begin position="308"/>
        <end position="329"/>
    </location>
</feature>
<name>A0ABR5N1B1_BRECH</name>
<reference evidence="2 3" key="1">
    <citation type="submission" date="2015-09" db="EMBL/GenBank/DDBJ databases">
        <title>Genome sequencing project for genomic taxonomy and phylogenomics of Bacillus-like bacteria.</title>
        <authorList>
            <person name="Liu B."/>
            <person name="Wang J."/>
            <person name="Zhu Y."/>
            <person name="Liu G."/>
            <person name="Chen Q."/>
            <person name="Chen Z."/>
            <person name="Lan J."/>
            <person name="Che J."/>
            <person name="Ge C."/>
            <person name="Shi H."/>
            <person name="Pan Z."/>
            <person name="Liu X."/>
        </authorList>
    </citation>
    <scope>NUCLEOTIDE SEQUENCE [LARGE SCALE GENOMIC DNA]</scope>
    <source>
        <strain evidence="2 3">DSM 8552</strain>
    </source>
</reference>
<keyword evidence="1" id="KW-1133">Transmembrane helix</keyword>
<gene>
    <name evidence="2" type="ORF">AN963_23005</name>
</gene>
<keyword evidence="1" id="KW-0812">Transmembrane</keyword>
<feature type="transmembrane region" description="Helical" evidence="1">
    <location>
        <begin position="349"/>
        <end position="382"/>
    </location>
</feature>
<dbReference type="PANTHER" id="PTHR30175">
    <property type="entry name" value="PHOSPHOTRANSFERASE SYSTEM TRANSPORT PROTEIN"/>
    <property type="match status" value="1"/>
</dbReference>
<sequence>MKRIVIIGSSGGNLYNLGGKDPQKLLGEIRTQAESAGFEIAAIQFVAAQGSMDSAGKETSSAVYSWDEAAGAPVISFTGTLEECNQHVRSTDEQWADELRNGRVDGLISMSADPNRANEQIIKAAVEKKIPIVGTGGTSMALISAKGAHVILTSGTTGTTNRTRAISFVTAFAKHWGISYRPMIGDTKLAGAVSDSPWKRINIRGIMMSSLPGFIALALVLALSKIPGLDMLSGVFDVLIKALPVVIAAIAAKQVSDMEEVSVVAGVLAGVLSMDGGIIGGMIGGIGAGLLVNVLFRKCIEWKFPTTTVNIIAGGVSGLVAGLLVYYLLAPIALQAGEWVKVLIEGAVSYSPILAGLIAGLLIWPAIIGGVYHAAILPIVLLEMEKTGNSFLGAVDMVGLVMVSAGITLANIISPRDKSEATVATPGFLINMGFGTFVEAAYPFMFSNKMVFAGAIVSSGIAGMMVGVFDVRGTAYVPSVMAPLLSNNMLGFIVAMASGLICSLIITLIANQIAKKKNVRPTEENVSA</sequence>
<feature type="transmembrane region" description="Helical" evidence="1">
    <location>
        <begin position="276"/>
        <end position="296"/>
    </location>
</feature>
<keyword evidence="1" id="KW-0472">Membrane</keyword>
<evidence type="ECO:0000313" key="3">
    <source>
        <dbReference type="Proteomes" id="UP000051063"/>
    </source>
</evidence>
<proteinExistence type="predicted"/>
<dbReference type="InterPro" id="IPR050558">
    <property type="entry name" value="PTS_Sugar-Specific_Components"/>
</dbReference>
<evidence type="ECO:0000256" key="1">
    <source>
        <dbReference type="SAM" id="Phobius"/>
    </source>
</evidence>
<feature type="transmembrane region" description="Helical" evidence="1">
    <location>
        <begin position="451"/>
        <end position="469"/>
    </location>
</feature>
<dbReference type="EMBL" id="LJJB01000013">
    <property type="protein sequence ID" value="KQL44285.1"/>
    <property type="molecule type" value="Genomic_DNA"/>
</dbReference>
<evidence type="ECO:0000313" key="2">
    <source>
        <dbReference type="EMBL" id="KQL44285.1"/>
    </source>
</evidence>
<feature type="transmembrane region" description="Helical" evidence="1">
    <location>
        <begin position="489"/>
        <end position="510"/>
    </location>
</feature>
<accession>A0ABR5N1B1</accession>
<protein>
    <submittedName>
        <fullName evidence="2">PTS sugar transporter</fullName>
    </submittedName>
</protein>
<dbReference type="RefSeq" id="WP_055746874.1">
    <property type="nucleotide sequence ID" value="NZ_LJJB01000013.1"/>
</dbReference>
<keyword evidence="3" id="KW-1185">Reference proteome</keyword>
<feature type="transmembrane region" description="Helical" evidence="1">
    <location>
        <begin position="205"/>
        <end position="223"/>
    </location>
</feature>
<dbReference type="PANTHER" id="PTHR30175:SF1">
    <property type="entry name" value="PTS SYSTEM ARBUTIN-, CELLOBIOSE-, AND SALICIN-SPECIFIC EIIBC COMPONENT-RELATED"/>
    <property type="match status" value="1"/>
</dbReference>
<comment type="caution">
    <text evidence="2">The sequence shown here is derived from an EMBL/GenBank/DDBJ whole genome shotgun (WGS) entry which is preliminary data.</text>
</comment>